<evidence type="ECO:0000313" key="2">
    <source>
        <dbReference type="EMBL" id="KAK7025694.1"/>
    </source>
</evidence>
<feature type="compositionally biased region" description="Polar residues" evidence="1">
    <location>
        <begin position="95"/>
        <end position="118"/>
    </location>
</feature>
<organism evidence="2 3">
    <name type="scientific">Favolaschia claudopus</name>
    <dbReference type="NCBI Taxonomy" id="2862362"/>
    <lineage>
        <taxon>Eukaryota</taxon>
        <taxon>Fungi</taxon>
        <taxon>Dikarya</taxon>
        <taxon>Basidiomycota</taxon>
        <taxon>Agaricomycotina</taxon>
        <taxon>Agaricomycetes</taxon>
        <taxon>Agaricomycetidae</taxon>
        <taxon>Agaricales</taxon>
        <taxon>Marasmiineae</taxon>
        <taxon>Mycenaceae</taxon>
        <taxon>Favolaschia</taxon>
    </lineage>
</organism>
<dbReference type="AlphaFoldDB" id="A0AAW0BIE3"/>
<reference evidence="2 3" key="1">
    <citation type="journal article" date="2024" name="J Genomics">
        <title>Draft genome sequencing and assembly of Favolaschia claudopus CIRM-BRFM 2984 isolated from oak limbs.</title>
        <authorList>
            <person name="Navarro D."/>
            <person name="Drula E."/>
            <person name="Chaduli D."/>
            <person name="Cazenave R."/>
            <person name="Ahrendt S."/>
            <person name="Wang J."/>
            <person name="Lipzen A."/>
            <person name="Daum C."/>
            <person name="Barry K."/>
            <person name="Grigoriev I.V."/>
            <person name="Favel A."/>
            <person name="Rosso M.N."/>
            <person name="Martin F."/>
        </authorList>
    </citation>
    <scope>NUCLEOTIDE SEQUENCE [LARGE SCALE GENOMIC DNA]</scope>
    <source>
        <strain evidence="2 3">CIRM-BRFM 2984</strain>
    </source>
</reference>
<evidence type="ECO:0000256" key="1">
    <source>
        <dbReference type="SAM" id="MobiDB-lite"/>
    </source>
</evidence>
<protein>
    <submittedName>
        <fullName evidence="2">Uncharacterized protein</fullName>
    </submittedName>
</protein>
<dbReference type="Proteomes" id="UP001362999">
    <property type="component" value="Unassembled WGS sequence"/>
</dbReference>
<comment type="caution">
    <text evidence="2">The sequence shown here is derived from an EMBL/GenBank/DDBJ whole genome shotgun (WGS) entry which is preliminary data.</text>
</comment>
<name>A0AAW0BIE3_9AGAR</name>
<evidence type="ECO:0000313" key="3">
    <source>
        <dbReference type="Proteomes" id="UP001362999"/>
    </source>
</evidence>
<sequence>MEENLFSNGTDYDPRDDEILSRVVTEKNLRRQIAQLTSQLNQNQGERATQVVPQQPTGVVQPTPMASSSQNNDIAQAINALSLQMQQMQQFMVQTRSNTSRTGNSKGSEVSRGQSPDLQKTPEDDSKQKKLEVEVHEWRKSRKDKRVKFAEEDHGPGLRKELPFKDVPPVEFANRKQESATLTKSDTLAEIASEVLYKLQAPIDQIKDASVKAIVETIKSVTIGIPLKDLIAAAPAVQKETKNLVTKKRVPVQAKESSRKMKTHFLEISSLQKGSTSNPMLFILGKFP</sequence>
<gene>
    <name evidence="2" type="ORF">R3P38DRAFT_2778497</name>
</gene>
<feature type="compositionally biased region" description="Basic and acidic residues" evidence="1">
    <location>
        <begin position="120"/>
        <end position="132"/>
    </location>
</feature>
<keyword evidence="3" id="KW-1185">Reference proteome</keyword>
<dbReference type="EMBL" id="JAWWNJ010000033">
    <property type="protein sequence ID" value="KAK7025694.1"/>
    <property type="molecule type" value="Genomic_DNA"/>
</dbReference>
<feature type="compositionally biased region" description="Low complexity" evidence="1">
    <location>
        <begin position="49"/>
        <end position="64"/>
    </location>
</feature>
<feature type="region of interest" description="Disordered" evidence="1">
    <location>
        <begin position="41"/>
        <end position="70"/>
    </location>
</feature>
<proteinExistence type="predicted"/>
<feature type="region of interest" description="Disordered" evidence="1">
    <location>
        <begin position="91"/>
        <end position="132"/>
    </location>
</feature>
<accession>A0AAW0BIE3</accession>